<keyword evidence="2" id="KW-0472">Membrane</keyword>
<dbReference type="Proteomes" id="UP000594688">
    <property type="component" value="Chromosome"/>
</dbReference>
<dbReference type="InterPro" id="IPR045584">
    <property type="entry name" value="Pilin-like"/>
</dbReference>
<feature type="transmembrane region" description="Helical" evidence="2">
    <location>
        <begin position="27"/>
        <end position="48"/>
    </location>
</feature>
<proteinExistence type="predicted"/>
<protein>
    <submittedName>
        <fullName evidence="3">Type II secretion system protein</fullName>
    </submittedName>
</protein>
<accession>A0A7T0BUM7</accession>
<evidence type="ECO:0000313" key="3">
    <source>
        <dbReference type="EMBL" id="QPJ61161.1"/>
    </source>
</evidence>
<sequence length="210" mass="23396">MMTPDEKSSSGKSPASPFSLLRESGGFTYIELIMVIVMIGFLSSIIALKFVEVAETTEITAEGATIDLLRSNMINTIGEQLINGNAATFPINPFDNLTKIPQGYDRFRTTKPTGEPADDDIWVFVRGNQANAGGQITPQQAGTTLPTFRVDGFIYHQRRDSTVVRWAYDSSTGVISKRLIEKPSDLKRQRDFNARTRGETTRDQELQKTR</sequence>
<organism evidence="3 4">
    <name type="scientific">Candidatus Nitronauta litoralis</name>
    <dbReference type="NCBI Taxonomy" id="2705533"/>
    <lineage>
        <taxon>Bacteria</taxon>
        <taxon>Pseudomonadati</taxon>
        <taxon>Nitrospinota/Tectimicrobiota group</taxon>
        <taxon>Nitrospinota</taxon>
        <taxon>Nitrospinia</taxon>
        <taxon>Nitrospinales</taxon>
        <taxon>Nitrospinaceae</taxon>
        <taxon>Candidatus Nitronauta</taxon>
    </lineage>
</organism>
<reference evidence="3 4" key="1">
    <citation type="submission" date="2020-02" db="EMBL/GenBank/DDBJ databases">
        <title>Genomic and physiological characterization of two novel Nitrospinaceae genera.</title>
        <authorList>
            <person name="Mueller A.J."/>
            <person name="Jung M.-Y."/>
            <person name="Strachan C.R."/>
            <person name="Herbold C.W."/>
            <person name="Kirkegaard R.H."/>
            <person name="Daims H."/>
        </authorList>
    </citation>
    <scope>NUCLEOTIDE SEQUENCE [LARGE SCALE GENOMIC DNA]</scope>
    <source>
        <strain evidence="3">EB</strain>
    </source>
</reference>
<name>A0A7T0BUM7_9BACT</name>
<dbReference type="SUPFAM" id="SSF54523">
    <property type="entry name" value="Pili subunits"/>
    <property type="match status" value="1"/>
</dbReference>
<evidence type="ECO:0000256" key="2">
    <source>
        <dbReference type="SAM" id="Phobius"/>
    </source>
</evidence>
<dbReference type="AlphaFoldDB" id="A0A7T0BUM7"/>
<evidence type="ECO:0000313" key="4">
    <source>
        <dbReference type="Proteomes" id="UP000594688"/>
    </source>
</evidence>
<keyword evidence="2" id="KW-1133">Transmembrane helix</keyword>
<dbReference type="EMBL" id="CP048685">
    <property type="protein sequence ID" value="QPJ61161.1"/>
    <property type="molecule type" value="Genomic_DNA"/>
</dbReference>
<feature type="region of interest" description="Disordered" evidence="1">
    <location>
        <begin position="186"/>
        <end position="210"/>
    </location>
</feature>
<evidence type="ECO:0000256" key="1">
    <source>
        <dbReference type="SAM" id="MobiDB-lite"/>
    </source>
</evidence>
<gene>
    <name evidence="3" type="ORF">G3M70_04360</name>
</gene>
<dbReference type="KEGG" id="nli:G3M70_04360"/>
<keyword evidence="2" id="KW-0812">Transmembrane</keyword>